<keyword evidence="7" id="KW-1185">Reference proteome</keyword>
<dbReference type="Pfam" id="PF03369">
    <property type="entry name" value="Herpes_UL3"/>
    <property type="match status" value="1"/>
</dbReference>
<dbReference type="KEGG" id="vg:32707860"/>
<evidence type="ECO:0000256" key="5">
    <source>
        <dbReference type="SAM" id="MobiDB-lite"/>
    </source>
</evidence>
<organism evidence="6 7">
    <name type="scientific">Herpesvirus ateles type 1 (strain Lennette)</name>
    <dbReference type="NCBI Taxonomy" id="35243"/>
    <lineage>
        <taxon>Viruses</taxon>
        <taxon>Duplodnaviria</taxon>
        <taxon>Heunggongvirae</taxon>
        <taxon>Peploviricota</taxon>
        <taxon>Herviviricetes</taxon>
        <taxon>Herpesvirales</taxon>
        <taxon>Orthoherpesviridae</taxon>
        <taxon>Alphaherpesvirinae</taxon>
        <taxon>Simplexvirus</taxon>
        <taxon>Simplexvirus atelinealpha1</taxon>
    </lineage>
</organism>
<dbReference type="OrthoDB" id="16313at10239"/>
<evidence type="ECO:0000256" key="3">
    <source>
        <dbReference type="ARBA" id="ARBA00022553"/>
    </source>
</evidence>
<gene>
    <name evidence="6" type="primary">UL3</name>
</gene>
<organismHost>
    <name type="scientific">Ateles</name>
    <dbReference type="NCBI Taxonomy" id="9506"/>
</organismHost>
<reference evidence="6 7" key="1">
    <citation type="journal article" date="2017" name="Arch. Virol.">
        <title>Sequence of the ateline alphaherpesvirus 1 (HVA1) genome.</title>
        <authorList>
            <person name="Eberle R."/>
            <person name="Black D.H."/>
        </authorList>
    </citation>
    <scope>NUCLEOTIDE SEQUENCE [LARGE SCALE GENOMIC DNA]</scope>
    <source>
        <strain evidence="6">Lennette</strain>
    </source>
</reference>
<evidence type="ECO:0000313" key="7">
    <source>
        <dbReference type="Proteomes" id="UP000243553"/>
    </source>
</evidence>
<feature type="compositionally biased region" description="Polar residues" evidence="5">
    <location>
        <begin position="23"/>
        <end position="42"/>
    </location>
</feature>
<comment type="similarity">
    <text evidence="2">Belongs to the alphaherpesvirinae HHV-1 UL3 family.</text>
</comment>
<evidence type="ECO:0000256" key="1">
    <source>
        <dbReference type="ARBA" id="ARBA00004147"/>
    </source>
</evidence>
<name>A0A1S6JLR6_HSVA1</name>
<dbReference type="GO" id="GO:0042025">
    <property type="term" value="C:host cell nucleus"/>
    <property type="evidence" value="ECO:0007669"/>
    <property type="project" value="UniProtKB-SubCell"/>
</dbReference>
<feature type="region of interest" description="Disordered" evidence="5">
    <location>
        <begin position="1"/>
        <end position="96"/>
    </location>
</feature>
<evidence type="ECO:0000256" key="4">
    <source>
        <dbReference type="ARBA" id="ARBA00022562"/>
    </source>
</evidence>
<accession>A0A1S6JLR6</accession>
<dbReference type="RefSeq" id="YP_009361935.1">
    <property type="nucleotide sequence ID" value="NC_034446.1"/>
</dbReference>
<dbReference type="Proteomes" id="UP000243553">
    <property type="component" value="Segment"/>
</dbReference>
<dbReference type="EMBL" id="KY385637">
    <property type="protein sequence ID" value="AQS79213.1"/>
    <property type="molecule type" value="Genomic_DNA"/>
</dbReference>
<evidence type="ECO:0000313" key="6">
    <source>
        <dbReference type="EMBL" id="AQS79213.1"/>
    </source>
</evidence>
<proteinExistence type="inferred from homology"/>
<dbReference type="InterPro" id="IPR005035">
    <property type="entry name" value="Herpes_UL3"/>
</dbReference>
<evidence type="ECO:0000256" key="2">
    <source>
        <dbReference type="ARBA" id="ARBA00006957"/>
    </source>
</evidence>
<feature type="compositionally biased region" description="Basic residues" evidence="5">
    <location>
        <begin position="153"/>
        <end position="162"/>
    </location>
</feature>
<feature type="region of interest" description="Disordered" evidence="5">
    <location>
        <begin position="146"/>
        <end position="165"/>
    </location>
</feature>
<keyword evidence="4" id="KW-1048">Host nucleus</keyword>
<protein>
    <submittedName>
        <fullName evidence="6">Nuclear protein UL3</fullName>
    </submittedName>
</protein>
<keyword evidence="3" id="KW-0597">Phosphoprotein</keyword>
<sequence>MVGVDDGRVPSSIAILASRGRHSSVSSEARANARRVSQTAASSGGARPQAFLRGERAGALPPPLAEPFAPVASPPRDTDPTAAHPTPSPIGTPPAAAEDRSYVAFDTVFMVSSVDELGRRQLTDTIRKDLRVSGLEIACTKTSAFSGGSPVGRRTHPWRSRRGRDVGGTKSLQMFVLCQRAHAGRVRERLRAVIGARKPRKYYTRSADGRVGPAVPVYVREFFAEEPVYIHRDNVVAPRTPV</sequence>
<comment type="subcellular location">
    <subcellularLocation>
        <location evidence="1">Host nucleus</location>
    </subcellularLocation>
</comment>
<dbReference type="GeneID" id="32707860"/>